<feature type="compositionally biased region" description="Basic residues" evidence="1">
    <location>
        <begin position="1"/>
        <end position="12"/>
    </location>
</feature>
<evidence type="ECO:0000313" key="2">
    <source>
        <dbReference type="EMBL" id="KAK6741769.1"/>
    </source>
</evidence>
<organism evidence="2 3">
    <name type="scientific">Necator americanus</name>
    <name type="common">Human hookworm</name>
    <dbReference type="NCBI Taxonomy" id="51031"/>
    <lineage>
        <taxon>Eukaryota</taxon>
        <taxon>Metazoa</taxon>
        <taxon>Ecdysozoa</taxon>
        <taxon>Nematoda</taxon>
        <taxon>Chromadorea</taxon>
        <taxon>Rhabditida</taxon>
        <taxon>Rhabditina</taxon>
        <taxon>Rhabditomorpha</taxon>
        <taxon>Strongyloidea</taxon>
        <taxon>Ancylostomatidae</taxon>
        <taxon>Bunostominae</taxon>
        <taxon>Necator</taxon>
    </lineage>
</organism>
<evidence type="ECO:0000313" key="3">
    <source>
        <dbReference type="Proteomes" id="UP001303046"/>
    </source>
</evidence>
<gene>
    <name evidence="2" type="primary">Necator_chrIII.g10327</name>
    <name evidence="2" type="ORF">RB195_009562</name>
</gene>
<sequence>MRQIRRTGRKRVGRAETDENTRHSAEHKGVVRGDECEERRKPTRGDGEERQEVEIDENQTVLGGDLDEQRPETGTRDTPLAVGAWPIRTLYKTGLRGAHMMFIFSAARRGHGEEDKLNRVPSSITNHEAFNVEQLVF</sequence>
<protein>
    <submittedName>
        <fullName evidence="2">Uncharacterized protein</fullName>
    </submittedName>
</protein>
<reference evidence="2 3" key="1">
    <citation type="submission" date="2023-08" db="EMBL/GenBank/DDBJ databases">
        <title>A Necator americanus chromosomal reference genome.</title>
        <authorList>
            <person name="Ilik V."/>
            <person name="Petrzelkova K.J."/>
            <person name="Pardy F."/>
            <person name="Fuh T."/>
            <person name="Niatou-Singa F.S."/>
            <person name="Gouil Q."/>
            <person name="Baker L."/>
            <person name="Ritchie M.E."/>
            <person name="Jex A.R."/>
            <person name="Gazzola D."/>
            <person name="Li H."/>
            <person name="Toshio Fujiwara R."/>
            <person name="Zhan B."/>
            <person name="Aroian R.V."/>
            <person name="Pafco B."/>
            <person name="Schwarz E.M."/>
        </authorList>
    </citation>
    <scope>NUCLEOTIDE SEQUENCE [LARGE SCALE GENOMIC DNA]</scope>
    <source>
        <strain evidence="2 3">Aroian</strain>
        <tissue evidence="2">Whole animal</tissue>
    </source>
</reference>
<proteinExistence type="predicted"/>
<accession>A0ABR1CTV7</accession>
<evidence type="ECO:0000256" key="1">
    <source>
        <dbReference type="SAM" id="MobiDB-lite"/>
    </source>
</evidence>
<feature type="compositionally biased region" description="Basic and acidic residues" evidence="1">
    <location>
        <begin position="13"/>
        <end position="53"/>
    </location>
</feature>
<dbReference type="Proteomes" id="UP001303046">
    <property type="component" value="Unassembled WGS sequence"/>
</dbReference>
<feature type="region of interest" description="Disordered" evidence="1">
    <location>
        <begin position="1"/>
        <end position="78"/>
    </location>
</feature>
<keyword evidence="3" id="KW-1185">Reference proteome</keyword>
<comment type="caution">
    <text evidence="2">The sequence shown here is derived from an EMBL/GenBank/DDBJ whole genome shotgun (WGS) entry which is preliminary data.</text>
</comment>
<name>A0ABR1CTV7_NECAM</name>
<dbReference type="EMBL" id="JAVFWL010000003">
    <property type="protein sequence ID" value="KAK6741769.1"/>
    <property type="molecule type" value="Genomic_DNA"/>
</dbReference>